<dbReference type="AlphaFoldDB" id="A0A097R1H0"/>
<feature type="chain" id="PRO_5001932207" description="CS1 type fimbrial major subunit" evidence="1">
    <location>
        <begin position="24"/>
        <end position="171"/>
    </location>
</feature>
<name>A0A097R1H0_HAFAL</name>
<keyword evidence="3" id="KW-1185">Reference proteome</keyword>
<evidence type="ECO:0008006" key="4">
    <source>
        <dbReference type="Google" id="ProtNLM"/>
    </source>
</evidence>
<dbReference type="Proteomes" id="UP000029986">
    <property type="component" value="Chromosome"/>
</dbReference>
<evidence type="ECO:0000313" key="3">
    <source>
        <dbReference type="Proteomes" id="UP000029986"/>
    </source>
</evidence>
<dbReference type="PATRIC" id="fig|1453496.5.peg.1858"/>
<dbReference type="EMBL" id="CP009706">
    <property type="protein sequence ID" value="AIU72562.1"/>
    <property type="molecule type" value="Genomic_DNA"/>
</dbReference>
<sequence>MIKNNCAAGIIAVLLLWSQAAFSVPNSQVDLDVSAESIARIALYYEDKPLSGKEFDFPLPINGISQKFEKTSSFFHLVGNVKNAEIVFLEKQFVLPQVFGGNTHINLDGSFIHQGIETDATKNLRVPVLNDISQATTANGVKVKFISELLTGNYTKGKYANTFTLIVMPIL</sequence>
<accession>A0A097R1H0</accession>
<evidence type="ECO:0000313" key="2">
    <source>
        <dbReference type="EMBL" id="AIU72562.1"/>
    </source>
</evidence>
<evidence type="ECO:0000256" key="1">
    <source>
        <dbReference type="SAM" id="SignalP"/>
    </source>
</evidence>
<dbReference type="OrthoDB" id="6555569at2"/>
<reference evidence="2 3" key="1">
    <citation type="journal article" date="2014" name="Gut Pathog.">
        <title>Gene clusters of Hafnia alvei strain FB1 important in survival and pathogenesis: a draft genome perspective.</title>
        <authorList>
            <person name="Tan J.Y."/>
            <person name="Yin W.F."/>
            <person name="Chan K.G."/>
        </authorList>
    </citation>
    <scope>NUCLEOTIDE SEQUENCE [LARGE SCALE GENOMIC DNA]</scope>
    <source>
        <strain evidence="2 3">FB1</strain>
    </source>
</reference>
<gene>
    <name evidence="2" type="ORF">AT03_09285</name>
</gene>
<protein>
    <recommendedName>
        <fullName evidence="4">CS1 type fimbrial major subunit</fullName>
    </recommendedName>
</protein>
<dbReference type="KEGG" id="hav:AT03_09285"/>
<dbReference type="HOGENOM" id="CLU_1568373_0_0_6"/>
<feature type="signal peptide" evidence="1">
    <location>
        <begin position="1"/>
        <end position="23"/>
    </location>
</feature>
<keyword evidence="1" id="KW-0732">Signal</keyword>
<dbReference type="eggNOG" id="ENOG50332CS">
    <property type="taxonomic scope" value="Bacteria"/>
</dbReference>
<proteinExistence type="predicted"/>
<dbReference type="RefSeq" id="WP_025801743.1">
    <property type="nucleotide sequence ID" value="NZ_CP009706.1"/>
</dbReference>
<organism evidence="2 3">
    <name type="scientific">Hafnia alvei FB1</name>
    <dbReference type="NCBI Taxonomy" id="1453496"/>
    <lineage>
        <taxon>Bacteria</taxon>
        <taxon>Pseudomonadati</taxon>
        <taxon>Pseudomonadota</taxon>
        <taxon>Gammaproteobacteria</taxon>
        <taxon>Enterobacterales</taxon>
        <taxon>Hafniaceae</taxon>
        <taxon>Hafnia</taxon>
    </lineage>
</organism>